<name>A0ABU8W7G6_9BURK</name>
<evidence type="ECO:0000256" key="3">
    <source>
        <dbReference type="ARBA" id="ARBA00022630"/>
    </source>
</evidence>
<dbReference type="Pfam" id="PF00732">
    <property type="entry name" value="GMC_oxred_N"/>
    <property type="match status" value="1"/>
</dbReference>
<dbReference type="RefSeq" id="WP_340366624.1">
    <property type="nucleotide sequence ID" value="NZ_JBBKZV010000023.1"/>
</dbReference>
<dbReference type="EMBL" id="JBBKZV010000023">
    <property type="protein sequence ID" value="MEJ8825498.1"/>
    <property type="molecule type" value="Genomic_DNA"/>
</dbReference>
<dbReference type="NCBIfam" id="NF002550">
    <property type="entry name" value="PRK02106.1"/>
    <property type="match status" value="1"/>
</dbReference>
<dbReference type="InterPro" id="IPR000172">
    <property type="entry name" value="GMC_OxRdtase_N"/>
</dbReference>
<dbReference type="SUPFAM" id="SSF51905">
    <property type="entry name" value="FAD/NAD(P)-binding domain"/>
    <property type="match status" value="1"/>
</dbReference>
<comment type="caution">
    <text evidence="8">The sequence shown here is derived from an EMBL/GenBank/DDBJ whole genome shotgun (WGS) entry which is preliminary data.</text>
</comment>
<accession>A0ABU8W7G6</accession>
<dbReference type="EC" id="1.1.99.1" evidence="8"/>
<dbReference type="PROSITE" id="PS00623">
    <property type="entry name" value="GMC_OXRED_1"/>
    <property type="match status" value="1"/>
</dbReference>
<evidence type="ECO:0000256" key="5">
    <source>
        <dbReference type="RuleBase" id="RU003968"/>
    </source>
</evidence>
<dbReference type="InterPro" id="IPR012132">
    <property type="entry name" value="GMC_OxRdtase"/>
</dbReference>
<feature type="domain" description="Glucose-methanol-choline oxidoreductase N-terminal" evidence="7">
    <location>
        <begin position="254"/>
        <end position="268"/>
    </location>
</feature>
<dbReference type="PIRSF" id="PIRSF000137">
    <property type="entry name" value="Alcohol_oxidase"/>
    <property type="match status" value="1"/>
</dbReference>
<comment type="cofactor">
    <cofactor evidence="1">
        <name>FAD</name>
        <dbReference type="ChEBI" id="CHEBI:57692"/>
    </cofactor>
</comment>
<evidence type="ECO:0000256" key="1">
    <source>
        <dbReference type="ARBA" id="ARBA00001974"/>
    </source>
</evidence>
<evidence type="ECO:0000313" key="9">
    <source>
        <dbReference type="Proteomes" id="UP001363010"/>
    </source>
</evidence>
<protein>
    <submittedName>
        <fullName evidence="8">Choline dehydrogenase</fullName>
        <ecNumber evidence="8">1.1.99.1</ecNumber>
    </submittedName>
</protein>
<evidence type="ECO:0000259" key="6">
    <source>
        <dbReference type="PROSITE" id="PS00623"/>
    </source>
</evidence>
<keyword evidence="8" id="KW-0560">Oxidoreductase</keyword>
<proteinExistence type="inferred from homology"/>
<evidence type="ECO:0000256" key="2">
    <source>
        <dbReference type="ARBA" id="ARBA00010790"/>
    </source>
</evidence>
<keyword evidence="3 5" id="KW-0285">Flavoprotein</keyword>
<dbReference type="InterPro" id="IPR007867">
    <property type="entry name" value="GMC_OxRtase_C"/>
</dbReference>
<evidence type="ECO:0000313" key="8">
    <source>
        <dbReference type="EMBL" id="MEJ8825498.1"/>
    </source>
</evidence>
<evidence type="ECO:0000256" key="4">
    <source>
        <dbReference type="ARBA" id="ARBA00022827"/>
    </source>
</evidence>
<dbReference type="PROSITE" id="PS00624">
    <property type="entry name" value="GMC_OXRED_2"/>
    <property type="match status" value="1"/>
</dbReference>
<sequence length="533" mass="57866">MEEFDYVVAGAGSAGCAIASRLSEDPRVSVCLLEAGGPDKSVLIHAPAGVAAILPTPFFNWAFKTEPNPGLGGRRSYQPRGKTLGGSSSINAMIYVRGNRWDYDHWASLGNAGWSFDEVLPYFKRSENNEVFGATELHGAGGPLNVARQRSPSSLNDAFLEAAAMNGVPNIDDCNGPDQFGSLMYQVTHRNGERCSSAKAYITPNLNRPNLKVLTHAHSARVLLEGQRAVGVAYYQGNELHEVRARREVVVSAGAFGSPQLLMLSGIGPAQHLRSHGIVVHTDLPGVGQNLQDHIDHVQTYRTRSNTDTFGVSLRGSVKMAAAMVEWKRRRTGLITSVFAESGAFIRSSPEVSVPDLQLIFVVGIVDDHNRKPHLGHGFSCHTTVLRPKSRGAVTLASADARAAPSIDTRFFSNEDDLRLMIKGVRMQQTILESRPFDAYRGKMLYPVDRNSDASLEADIRRRADTQYHPVGTCKMGPANDPMAVVDDQLRVRGVQGLRVADASIMPTLIGGNTNAPSIMIGEKVADMMRRAA</sequence>
<dbReference type="Gene3D" id="3.50.50.60">
    <property type="entry name" value="FAD/NAD(P)-binding domain"/>
    <property type="match status" value="1"/>
</dbReference>
<reference evidence="8 9" key="1">
    <citation type="submission" date="2024-03" db="EMBL/GenBank/DDBJ databases">
        <title>Novel species of the genus Variovorax.</title>
        <authorList>
            <person name="Liu Q."/>
            <person name="Xin Y.-H."/>
        </authorList>
    </citation>
    <scope>NUCLEOTIDE SEQUENCE [LARGE SCALE GENOMIC DNA]</scope>
    <source>
        <strain evidence="8 9">KACC 18501</strain>
    </source>
</reference>
<dbReference type="Proteomes" id="UP001363010">
    <property type="component" value="Unassembled WGS sequence"/>
</dbReference>
<gene>
    <name evidence="8" type="ORF">WKW80_26325</name>
</gene>
<organism evidence="8 9">
    <name type="scientific">Variovorax humicola</name>
    <dbReference type="NCBI Taxonomy" id="1769758"/>
    <lineage>
        <taxon>Bacteria</taxon>
        <taxon>Pseudomonadati</taxon>
        <taxon>Pseudomonadota</taxon>
        <taxon>Betaproteobacteria</taxon>
        <taxon>Burkholderiales</taxon>
        <taxon>Comamonadaceae</taxon>
        <taxon>Variovorax</taxon>
    </lineage>
</organism>
<dbReference type="PANTHER" id="PTHR11552">
    <property type="entry name" value="GLUCOSE-METHANOL-CHOLINE GMC OXIDOREDUCTASE"/>
    <property type="match status" value="1"/>
</dbReference>
<dbReference type="Gene3D" id="3.30.560.10">
    <property type="entry name" value="Glucose Oxidase, domain 3"/>
    <property type="match status" value="1"/>
</dbReference>
<keyword evidence="4 5" id="KW-0274">FAD</keyword>
<dbReference type="SUPFAM" id="SSF54373">
    <property type="entry name" value="FAD-linked reductases, C-terminal domain"/>
    <property type="match status" value="1"/>
</dbReference>
<dbReference type="GO" id="GO:0008812">
    <property type="term" value="F:choline dehydrogenase activity"/>
    <property type="evidence" value="ECO:0007669"/>
    <property type="project" value="UniProtKB-EC"/>
</dbReference>
<dbReference type="PANTHER" id="PTHR11552:SF147">
    <property type="entry name" value="CHOLINE DEHYDROGENASE, MITOCHONDRIAL"/>
    <property type="match status" value="1"/>
</dbReference>
<keyword evidence="9" id="KW-1185">Reference proteome</keyword>
<dbReference type="Pfam" id="PF05199">
    <property type="entry name" value="GMC_oxred_C"/>
    <property type="match status" value="1"/>
</dbReference>
<comment type="similarity">
    <text evidence="2 5">Belongs to the GMC oxidoreductase family.</text>
</comment>
<feature type="domain" description="Glucose-methanol-choline oxidoreductase N-terminal" evidence="6">
    <location>
        <begin position="81"/>
        <end position="104"/>
    </location>
</feature>
<evidence type="ECO:0000259" key="7">
    <source>
        <dbReference type="PROSITE" id="PS00624"/>
    </source>
</evidence>
<dbReference type="InterPro" id="IPR036188">
    <property type="entry name" value="FAD/NAD-bd_sf"/>
</dbReference>